<evidence type="ECO:0000313" key="1">
    <source>
        <dbReference type="EMBL" id="KKM97981.1"/>
    </source>
</evidence>
<organism evidence="1">
    <name type="scientific">marine sediment metagenome</name>
    <dbReference type="NCBI Taxonomy" id="412755"/>
    <lineage>
        <taxon>unclassified sequences</taxon>
        <taxon>metagenomes</taxon>
        <taxon>ecological metagenomes</taxon>
    </lineage>
</organism>
<dbReference type="AlphaFoldDB" id="A0A0F9MF78"/>
<dbReference type="EMBL" id="LAZR01005683">
    <property type="protein sequence ID" value="KKM97981.1"/>
    <property type="molecule type" value="Genomic_DNA"/>
</dbReference>
<comment type="caution">
    <text evidence="1">The sequence shown here is derived from an EMBL/GenBank/DDBJ whole genome shotgun (WGS) entry which is preliminary data.</text>
</comment>
<protein>
    <submittedName>
        <fullName evidence="1">Uncharacterized protein</fullName>
    </submittedName>
</protein>
<reference evidence="1" key="1">
    <citation type="journal article" date="2015" name="Nature">
        <title>Complex archaea that bridge the gap between prokaryotes and eukaryotes.</title>
        <authorList>
            <person name="Spang A."/>
            <person name="Saw J.H."/>
            <person name="Jorgensen S.L."/>
            <person name="Zaremba-Niedzwiedzka K."/>
            <person name="Martijn J."/>
            <person name="Lind A.E."/>
            <person name="van Eijk R."/>
            <person name="Schleper C."/>
            <person name="Guy L."/>
            <person name="Ettema T.J."/>
        </authorList>
    </citation>
    <scope>NUCLEOTIDE SEQUENCE</scope>
</reference>
<gene>
    <name evidence="1" type="ORF">LCGC14_1162640</name>
</gene>
<proteinExistence type="predicted"/>
<name>A0A0F9MF78_9ZZZZ</name>
<sequence length="231" mass="25067">MAIYRHGSLAGAISGSVGGITFVNARGSKVVRFRPIKSPKNQRSLPSIGTEARGAFSTAVAGWQALADEPRQAWKTLATEVTFPNRLGQKRSITGYQLYLKVNIQRALRLLAVLTGAPGTVRPQQISTLDVVADVVTGLDVEIDSGLLPTLRTILTYGSLRLDGRTNVFFRDFLYLGHFSFSKGVPLDLQPQWAQRFGDLRAGTSLAIRCIPWNANTYPGTPVQTIAPVTA</sequence>
<accession>A0A0F9MF78</accession>